<dbReference type="PANTHER" id="PTHR13430">
    <property type="match status" value="1"/>
</dbReference>
<feature type="non-terminal residue" evidence="5">
    <location>
        <position position="1"/>
    </location>
</feature>
<organism evidence="5 6">
    <name type="scientific">Favolaschia claudopus</name>
    <dbReference type="NCBI Taxonomy" id="2862362"/>
    <lineage>
        <taxon>Eukaryota</taxon>
        <taxon>Fungi</taxon>
        <taxon>Dikarya</taxon>
        <taxon>Basidiomycota</taxon>
        <taxon>Agaricomycotina</taxon>
        <taxon>Agaricomycetes</taxon>
        <taxon>Agaricomycetidae</taxon>
        <taxon>Agaricales</taxon>
        <taxon>Marasmiineae</taxon>
        <taxon>Mycenaceae</taxon>
        <taxon>Favolaschia</taxon>
    </lineage>
</organism>
<dbReference type="GO" id="GO:0034497">
    <property type="term" value="P:protein localization to phagophore assembly site"/>
    <property type="evidence" value="ECO:0007669"/>
    <property type="project" value="TreeGrafter"/>
</dbReference>
<comment type="caution">
    <text evidence="5">The sequence shown here is derived from an EMBL/GenBank/DDBJ whole genome shotgun (WGS) entry which is preliminary data.</text>
</comment>
<evidence type="ECO:0000256" key="2">
    <source>
        <dbReference type="ARBA" id="ARBA00023006"/>
    </source>
</evidence>
<protein>
    <recommendedName>
        <fullName evidence="3">Autophagy-related protein 13</fullName>
    </recommendedName>
</protein>
<keyword evidence="2 3" id="KW-0072">Autophagy</keyword>
<feature type="non-terminal residue" evidence="5">
    <location>
        <position position="158"/>
    </location>
</feature>
<name>A0AAW0AN06_9AGAR</name>
<dbReference type="AlphaFoldDB" id="A0AAW0AN06"/>
<comment type="similarity">
    <text evidence="1 3">Belongs to the ATG13 family. Fungi subfamily.</text>
</comment>
<evidence type="ECO:0000313" key="5">
    <source>
        <dbReference type="EMBL" id="KAK7014323.1"/>
    </source>
</evidence>
<dbReference type="InterPro" id="IPR040182">
    <property type="entry name" value="ATG13"/>
</dbReference>
<dbReference type="InterPro" id="IPR018731">
    <property type="entry name" value="Atg13_N"/>
</dbReference>
<dbReference type="GO" id="GO:0000407">
    <property type="term" value="C:phagophore assembly site"/>
    <property type="evidence" value="ECO:0007669"/>
    <property type="project" value="TreeGrafter"/>
</dbReference>
<dbReference type="GO" id="GO:0034727">
    <property type="term" value="P:piecemeal microautophagy of the nucleus"/>
    <property type="evidence" value="ECO:0007669"/>
    <property type="project" value="TreeGrafter"/>
</dbReference>
<reference evidence="5 6" key="1">
    <citation type="journal article" date="2024" name="J Genomics">
        <title>Draft genome sequencing and assembly of Favolaschia claudopus CIRM-BRFM 2984 isolated from oak limbs.</title>
        <authorList>
            <person name="Navarro D."/>
            <person name="Drula E."/>
            <person name="Chaduli D."/>
            <person name="Cazenave R."/>
            <person name="Ahrendt S."/>
            <person name="Wang J."/>
            <person name="Lipzen A."/>
            <person name="Daum C."/>
            <person name="Barry K."/>
            <person name="Grigoriev I.V."/>
            <person name="Favel A."/>
            <person name="Rosso M.N."/>
            <person name="Martin F."/>
        </authorList>
    </citation>
    <scope>NUCLEOTIDE SEQUENCE [LARGE SCALE GENOMIC DNA]</scope>
    <source>
        <strain evidence="5 6">CIRM-BRFM 2984</strain>
    </source>
</reference>
<keyword evidence="6" id="KW-1185">Reference proteome</keyword>
<gene>
    <name evidence="5" type="ORF">R3P38DRAFT_2485561</name>
</gene>
<dbReference type="Pfam" id="PF10033">
    <property type="entry name" value="ATG13"/>
    <property type="match status" value="1"/>
</dbReference>
<dbReference type="Gene3D" id="3.30.900.10">
    <property type="entry name" value="HORMA domain"/>
    <property type="match status" value="1"/>
</dbReference>
<proteinExistence type="inferred from homology"/>
<dbReference type="InterPro" id="IPR036570">
    <property type="entry name" value="HORMA_dom_sf"/>
</dbReference>
<dbReference type="Proteomes" id="UP001362999">
    <property type="component" value="Unassembled WGS sequence"/>
</dbReference>
<feature type="domain" description="Autophagy-related protein 13 N-terminal" evidence="4">
    <location>
        <begin position="18"/>
        <end position="157"/>
    </location>
</feature>
<dbReference type="EMBL" id="JAWWNJ010000057">
    <property type="protein sequence ID" value="KAK7014323.1"/>
    <property type="molecule type" value="Genomic_DNA"/>
</dbReference>
<evidence type="ECO:0000256" key="1">
    <source>
        <dbReference type="ARBA" id="ARBA00005246"/>
    </source>
</evidence>
<accession>A0AAW0AN06</accession>
<sequence>SNDAEAEVLKRTDDIAFHIYTKAFQLIYAARASDQGPPSDKIDKWFNLETSAVTESSSLATFRLISSLPSPLTIQVLLAVPSSKTLIHIPTSTHIFSGYRLVLLEQWLLDYGRWSPGQVQSDGVLPEPSTIHKTAISLFRSLFSLLRILPAWRTTQEI</sequence>
<evidence type="ECO:0000256" key="3">
    <source>
        <dbReference type="RuleBase" id="RU361214"/>
    </source>
</evidence>
<dbReference type="PANTHER" id="PTHR13430:SF4">
    <property type="entry name" value="AUTOPHAGY-RELATED PROTEIN 13"/>
    <property type="match status" value="1"/>
</dbReference>
<dbReference type="GO" id="GO:1990316">
    <property type="term" value="C:Atg1/ULK1 kinase complex"/>
    <property type="evidence" value="ECO:0007669"/>
    <property type="project" value="InterPro"/>
</dbReference>
<evidence type="ECO:0000259" key="4">
    <source>
        <dbReference type="Pfam" id="PF10033"/>
    </source>
</evidence>
<dbReference type="GO" id="GO:0000423">
    <property type="term" value="P:mitophagy"/>
    <property type="evidence" value="ECO:0007669"/>
    <property type="project" value="TreeGrafter"/>
</dbReference>
<evidence type="ECO:0000313" key="6">
    <source>
        <dbReference type="Proteomes" id="UP001362999"/>
    </source>
</evidence>
<dbReference type="GO" id="GO:0005829">
    <property type="term" value="C:cytosol"/>
    <property type="evidence" value="ECO:0007669"/>
    <property type="project" value="TreeGrafter"/>
</dbReference>